<feature type="domain" description="Glycosyltransferase 2-like" evidence="2">
    <location>
        <begin position="17"/>
        <end position="106"/>
    </location>
</feature>
<proteinExistence type="predicted"/>
<dbReference type="Pfam" id="PF00535">
    <property type="entry name" value="Glycos_transf_2"/>
    <property type="match status" value="1"/>
</dbReference>
<dbReference type="InterPro" id="IPR001173">
    <property type="entry name" value="Glyco_trans_2-like"/>
</dbReference>
<evidence type="ECO:0000313" key="3">
    <source>
        <dbReference type="EMBL" id="MCR4451152.1"/>
    </source>
</evidence>
<keyword evidence="1" id="KW-0812">Transmembrane</keyword>
<dbReference type="InterPro" id="IPR029044">
    <property type="entry name" value="Nucleotide-diphossugar_trans"/>
</dbReference>
<dbReference type="CDD" id="cd00761">
    <property type="entry name" value="Glyco_tranf_GTA_type"/>
    <property type="match status" value="1"/>
</dbReference>
<dbReference type="EMBL" id="JANLFC010000108">
    <property type="protein sequence ID" value="MCR4451152.1"/>
    <property type="molecule type" value="Genomic_DNA"/>
</dbReference>
<organism evidence="3 4">
    <name type="scientific">Aeromonas veronii</name>
    <dbReference type="NCBI Taxonomy" id="654"/>
    <lineage>
        <taxon>Bacteria</taxon>
        <taxon>Pseudomonadati</taxon>
        <taxon>Pseudomonadota</taxon>
        <taxon>Gammaproteobacteria</taxon>
        <taxon>Aeromonadales</taxon>
        <taxon>Aeromonadaceae</taxon>
        <taxon>Aeromonas</taxon>
    </lineage>
</organism>
<protein>
    <submittedName>
        <fullName evidence="3">Glycosyltransferase</fullName>
    </submittedName>
</protein>
<dbReference type="AlphaFoldDB" id="A0AAW5MN01"/>
<reference evidence="3" key="1">
    <citation type="submission" date="2022-08" db="EMBL/GenBank/DDBJ databases">
        <title>A global survey of hypervirulent Aeromonas hydrophila identified this emerging pathogen in farmed fish in the lower Mekong River basin.</title>
        <authorList>
            <person name="Xu T."/>
            <person name="Rasmussen-Ivey C.R."/>
            <person name="Moen F.S."/>
            <person name="Fernandez Bravo A."/>
            <person name="Lamy B."/>
            <person name="Beaz-Hidalgo R."/>
            <person name="Khan C.D."/>
            <person name="Castro Escarpulli G."/>
            <person name="Yasin I.S.M."/>
            <person name="Figueras M.J."/>
            <person name="Azzam Sayuti M."/>
            <person name="Karim M.M."/>
            <person name="Alam K.M."/>
            <person name="Le T.T.T."/>
            <person name="Thao N.H.P."/>
            <person name="Addo S."/>
            <person name="Duodu S."/>
            <person name="Ali S."/>
            <person name="Mey S."/>
            <person name="Somony T."/>
            <person name="Liles M.R."/>
        </authorList>
    </citation>
    <scope>NUCLEOTIDE SEQUENCE</scope>
    <source>
        <strain evidence="3">0.14</strain>
    </source>
</reference>
<dbReference type="Proteomes" id="UP001204061">
    <property type="component" value="Unassembled WGS sequence"/>
</dbReference>
<sequence>MELEMLYATYGDRVNQLLHNLPESSDKLKIIIVHQVDDVRHNAQNLFSHRSDVKYFMMLDKGVTRSRNFALQQATGDIILFCDDDVTYSEGFIDSIIDEYVKDSDIDSISFSYSTPTSGVLSRFKSYPYRHNLRSILSVGTIEVSARLSGVKRVGAFFPEDLGAGSKFYCCDEPVFLSRLIKSGLVVEYRPISICTHPDLSSGLSIDNYDALMSRLICFRYIYGYFSGSILLSLFAAKNFSRLSSKYLLMSMCSIFILKP</sequence>
<keyword evidence="1" id="KW-1133">Transmembrane helix</keyword>
<dbReference type="Gene3D" id="3.90.550.10">
    <property type="entry name" value="Spore Coat Polysaccharide Biosynthesis Protein SpsA, Chain A"/>
    <property type="match status" value="1"/>
</dbReference>
<dbReference type="RefSeq" id="WP_257726213.1">
    <property type="nucleotide sequence ID" value="NZ_JANLFC010000108.1"/>
</dbReference>
<evidence type="ECO:0000256" key="1">
    <source>
        <dbReference type="SAM" id="Phobius"/>
    </source>
</evidence>
<feature type="transmembrane region" description="Helical" evidence="1">
    <location>
        <begin position="222"/>
        <end position="240"/>
    </location>
</feature>
<gene>
    <name evidence="3" type="ORF">NS965_22450</name>
</gene>
<keyword evidence="1" id="KW-0472">Membrane</keyword>
<name>A0AAW5MN01_AERVE</name>
<evidence type="ECO:0000259" key="2">
    <source>
        <dbReference type="Pfam" id="PF00535"/>
    </source>
</evidence>
<accession>A0AAW5MN01</accession>
<dbReference type="SUPFAM" id="SSF53448">
    <property type="entry name" value="Nucleotide-diphospho-sugar transferases"/>
    <property type="match status" value="1"/>
</dbReference>
<comment type="caution">
    <text evidence="3">The sequence shown here is derived from an EMBL/GenBank/DDBJ whole genome shotgun (WGS) entry which is preliminary data.</text>
</comment>
<evidence type="ECO:0000313" key="4">
    <source>
        <dbReference type="Proteomes" id="UP001204061"/>
    </source>
</evidence>